<dbReference type="KEGG" id="fmu:J7337_007898"/>
<evidence type="ECO:0000256" key="4">
    <source>
        <dbReference type="ARBA" id="ARBA00023224"/>
    </source>
</evidence>
<reference evidence="6" key="1">
    <citation type="journal article" date="2021" name="Mol. Plant Microbe Interact.">
        <title>Telomere to telomere genome assembly of Fusarium musae F31, causal agent of crown rot disease of banana.</title>
        <authorList>
            <person name="Degradi L."/>
            <person name="Tava V."/>
            <person name="Kunova A."/>
            <person name="Cortesi P."/>
            <person name="Saracchi M."/>
            <person name="Pasquali M."/>
        </authorList>
    </citation>
    <scope>NUCLEOTIDE SEQUENCE</scope>
    <source>
        <strain evidence="6">F31</strain>
    </source>
</reference>
<keyword evidence="2" id="KW-0547">Nucleotide-binding</keyword>
<name>A0A9P8DCI7_9HYPO</name>
<dbReference type="PANTHER" id="PTHR10218">
    <property type="entry name" value="GTP-BINDING PROTEIN ALPHA SUBUNIT"/>
    <property type="match status" value="1"/>
</dbReference>
<keyword evidence="1 5" id="KW-0479">Metal-binding</keyword>
<dbReference type="GO" id="GO:0001664">
    <property type="term" value="F:G protein-coupled receptor binding"/>
    <property type="evidence" value="ECO:0007669"/>
    <property type="project" value="TreeGrafter"/>
</dbReference>
<dbReference type="GO" id="GO:0046872">
    <property type="term" value="F:metal ion binding"/>
    <property type="evidence" value="ECO:0007669"/>
    <property type="project" value="UniProtKB-KW"/>
</dbReference>
<dbReference type="InterPro" id="IPR027417">
    <property type="entry name" value="P-loop_NTPase"/>
</dbReference>
<keyword evidence="3" id="KW-0342">GTP-binding</keyword>
<dbReference type="GeneID" id="68315754"/>
<accession>A0A9P8DCI7</accession>
<dbReference type="FunFam" id="3.40.50.300:FF:000720">
    <property type="entry name" value="Guanine nucleotide-binding protein G(k) subunit alpha"/>
    <property type="match status" value="1"/>
</dbReference>
<keyword evidence="7" id="KW-1185">Reference proteome</keyword>
<dbReference type="GO" id="GO:0005834">
    <property type="term" value="C:heterotrimeric G-protein complex"/>
    <property type="evidence" value="ECO:0007669"/>
    <property type="project" value="TreeGrafter"/>
</dbReference>
<dbReference type="PRINTS" id="PR00318">
    <property type="entry name" value="GPROTEINA"/>
</dbReference>
<dbReference type="GO" id="GO:0005737">
    <property type="term" value="C:cytoplasm"/>
    <property type="evidence" value="ECO:0007669"/>
    <property type="project" value="TreeGrafter"/>
</dbReference>
<comment type="caution">
    <text evidence="6">The sequence shown here is derived from an EMBL/GenBank/DDBJ whole genome shotgun (WGS) entry which is preliminary data.</text>
</comment>
<organism evidence="6 7">
    <name type="scientific">Fusarium musae</name>
    <dbReference type="NCBI Taxonomy" id="1042133"/>
    <lineage>
        <taxon>Eukaryota</taxon>
        <taxon>Fungi</taxon>
        <taxon>Dikarya</taxon>
        <taxon>Ascomycota</taxon>
        <taxon>Pezizomycotina</taxon>
        <taxon>Sordariomycetes</taxon>
        <taxon>Hypocreomycetidae</taxon>
        <taxon>Hypocreales</taxon>
        <taxon>Nectriaceae</taxon>
        <taxon>Fusarium</taxon>
    </lineage>
</organism>
<dbReference type="GO" id="GO:0005525">
    <property type="term" value="F:GTP binding"/>
    <property type="evidence" value="ECO:0007669"/>
    <property type="project" value="UniProtKB-KW"/>
</dbReference>
<proteinExistence type="predicted"/>
<evidence type="ECO:0000256" key="2">
    <source>
        <dbReference type="ARBA" id="ARBA00022741"/>
    </source>
</evidence>
<dbReference type="Pfam" id="PF00503">
    <property type="entry name" value="G-alpha"/>
    <property type="match status" value="1"/>
</dbReference>
<gene>
    <name evidence="6" type="ORF">J7337_007898</name>
</gene>
<dbReference type="PANTHER" id="PTHR10218:SF302">
    <property type="entry name" value="GUANINE NUCLEOTIDE-BINDING PROTEIN ALPHA-5 SUBUNIT"/>
    <property type="match status" value="1"/>
</dbReference>
<evidence type="ECO:0000313" key="6">
    <source>
        <dbReference type="EMBL" id="KAG9499442.1"/>
    </source>
</evidence>
<dbReference type="GO" id="GO:0007188">
    <property type="term" value="P:adenylate cyclase-modulating G protein-coupled receptor signaling pathway"/>
    <property type="evidence" value="ECO:0007669"/>
    <property type="project" value="TreeGrafter"/>
</dbReference>
<dbReference type="SUPFAM" id="SSF52540">
    <property type="entry name" value="P-loop containing nucleoside triphosphate hydrolases"/>
    <property type="match status" value="1"/>
</dbReference>
<keyword evidence="4" id="KW-0807">Transducer</keyword>
<keyword evidence="5" id="KW-0460">Magnesium</keyword>
<evidence type="ECO:0000256" key="1">
    <source>
        <dbReference type="ARBA" id="ARBA00022723"/>
    </source>
</evidence>
<dbReference type="GO" id="GO:0003924">
    <property type="term" value="F:GTPase activity"/>
    <property type="evidence" value="ECO:0007669"/>
    <property type="project" value="InterPro"/>
</dbReference>
<evidence type="ECO:0000256" key="3">
    <source>
        <dbReference type="ARBA" id="ARBA00023134"/>
    </source>
</evidence>
<feature type="binding site" evidence="5">
    <location>
        <position position="110"/>
    </location>
    <ligand>
        <name>Mg(2+)</name>
        <dbReference type="ChEBI" id="CHEBI:18420"/>
    </ligand>
</feature>
<sequence>MIREEEDDYIEASIVEDDCLKCPQPNTSHGRKSRCTRTKNSRVPWWESLRPRSVSVKPQRLEEGQFPLLPSYPTEAEARTRAIDRYLAAEFQKRKRELKIILFGDELENSLFVKQTRLFEIPLSNDERADIRVEARRFVASICRECLQIVDESVWKPEWTNTHPVLRCVKEIVSSERPEDEETVEGMVSMYCDQELRLALKQLGHNLEDIERRFLNDRFPHILTCPCTANESLNSLLKRVFAPEYIPTEHDWFHFDHRRLGRVAREALIHRDNHTLRLLQITDRSTQRRKWIHILVDDAACLVFICDLALYDRSLLEDGTVSRLHEDLLLFDSLVNSRWFTQTPFFVVLSNVSAFRKKIVHLPLSNWFPEYKGGSDGDASLEFMKGQFRGLAKAEQNVYLRASDIHSAEDVMAAIETIEDKSLSGVLKQLDRISVERDRFQQP</sequence>
<dbReference type="AlphaFoldDB" id="A0A9P8DCI7"/>
<dbReference type="Proteomes" id="UP000827133">
    <property type="component" value="Unassembled WGS sequence"/>
</dbReference>
<dbReference type="GO" id="GO:0031683">
    <property type="term" value="F:G-protein beta/gamma-subunit complex binding"/>
    <property type="evidence" value="ECO:0007669"/>
    <property type="project" value="InterPro"/>
</dbReference>
<evidence type="ECO:0000313" key="7">
    <source>
        <dbReference type="Proteomes" id="UP000827133"/>
    </source>
</evidence>
<dbReference type="SMART" id="SM00275">
    <property type="entry name" value="G_alpha"/>
    <property type="match status" value="1"/>
</dbReference>
<dbReference type="PROSITE" id="PS51882">
    <property type="entry name" value="G_ALPHA"/>
    <property type="match status" value="1"/>
</dbReference>
<protein>
    <recommendedName>
        <fullName evidence="8">G protein alpha subunit</fullName>
    </recommendedName>
</protein>
<dbReference type="EMBL" id="JAHBCI010000006">
    <property type="protein sequence ID" value="KAG9499442.1"/>
    <property type="molecule type" value="Genomic_DNA"/>
</dbReference>
<evidence type="ECO:0000256" key="5">
    <source>
        <dbReference type="PIRSR" id="PIRSR601019-2"/>
    </source>
</evidence>
<dbReference type="RefSeq" id="XP_044678442.1">
    <property type="nucleotide sequence ID" value="XM_044825525.1"/>
</dbReference>
<evidence type="ECO:0008006" key="8">
    <source>
        <dbReference type="Google" id="ProtNLM"/>
    </source>
</evidence>
<dbReference type="Gene3D" id="3.40.50.300">
    <property type="entry name" value="P-loop containing nucleotide triphosphate hydrolases"/>
    <property type="match status" value="1"/>
</dbReference>
<dbReference type="InterPro" id="IPR011025">
    <property type="entry name" value="GproteinA_insert"/>
</dbReference>
<dbReference type="Gene3D" id="1.10.400.10">
    <property type="entry name" value="GI Alpha 1, domain 2-like"/>
    <property type="match status" value="1"/>
</dbReference>
<dbReference type="InterPro" id="IPR001019">
    <property type="entry name" value="Gprotein_alpha_su"/>
</dbReference>